<dbReference type="PANTHER" id="PTHR10642">
    <property type="entry name" value="RIBONUCLEASE H1"/>
    <property type="match status" value="1"/>
</dbReference>
<evidence type="ECO:0000256" key="8">
    <source>
        <dbReference type="ARBA" id="ARBA00022759"/>
    </source>
</evidence>
<evidence type="ECO:0000256" key="1">
    <source>
        <dbReference type="ARBA" id="ARBA00000077"/>
    </source>
</evidence>
<reference evidence="12 13" key="1">
    <citation type="submission" date="2020-08" db="EMBL/GenBank/DDBJ databases">
        <title>Sequencing the genomes of 1000 actinobacteria strains.</title>
        <authorList>
            <person name="Klenk H.-P."/>
        </authorList>
    </citation>
    <scope>NUCLEOTIDE SEQUENCE [LARGE SCALE GENOMIC DNA]</scope>
    <source>
        <strain evidence="12 13">DSM 28967</strain>
    </source>
</reference>
<dbReference type="InterPro" id="IPR036397">
    <property type="entry name" value="RNaseH_sf"/>
</dbReference>
<keyword evidence="13" id="KW-1185">Reference proteome</keyword>
<dbReference type="GO" id="GO:0004523">
    <property type="term" value="F:RNA-DNA hybrid ribonuclease activity"/>
    <property type="evidence" value="ECO:0007669"/>
    <property type="project" value="UniProtKB-EC"/>
</dbReference>
<dbReference type="EC" id="3.1.26.4" evidence="5"/>
<evidence type="ECO:0000256" key="9">
    <source>
        <dbReference type="ARBA" id="ARBA00022801"/>
    </source>
</evidence>
<evidence type="ECO:0000256" key="5">
    <source>
        <dbReference type="ARBA" id="ARBA00012180"/>
    </source>
</evidence>
<evidence type="ECO:0000256" key="4">
    <source>
        <dbReference type="ARBA" id="ARBA00011245"/>
    </source>
</evidence>
<comment type="similarity">
    <text evidence="3">Belongs to the RNase H family.</text>
</comment>
<dbReference type="GO" id="GO:0046872">
    <property type="term" value="F:metal ion binding"/>
    <property type="evidence" value="ECO:0007669"/>
    <property type="project" value="UniProtKB-KW"/>
</dbReference>
<gene>
    <name evidence="12" type="ORF">HDA39_000190</name>
</gene>
<comment type="caution">
    <text evidence="12">The sequence shown here is derived from an EMBL/GenBank/DDBJ whole genome shotgun (WGS) entry which is preliminary data.</text>
</comment>
<feature type="domain" description="RNase H type-1" evidence="11">
    <location>
        <begin position="3"/>
        <end position="139"/>
    </location>
</feature>
<dbReference type="InterPro" id="IPR012337">
    <property type="entry name" value="RNaseH-like_sf"/>
</dbReference>
<dbReference type="RefSeq" id="WP_337925581.1">
    <property type="nucleotide sequence ID" value="NZ_JACHMY010000001.1"/>
</dbReference>
<accession>A0A7W9J0L4</accession>
<evidence type="ECO:0000313" key="13">
    <source>
        <dbReference type="Proteomes" id="UP000549971"/>
    </source>
</evidence>
<evidence type="ECO:0000256" key="2">
    <source>
        <dbReference type="ARBA" id="ARBA00001946"/>
    </source>
</evidence>
<dbReference type="GO" id="GO:0003676">
    <property type="term" value="F:nucleic acid binding"/>
    <property type="evidence" value="ECO:0007669"/>
    <property type="project" value="InterPro"/>
</dbReference>
<evidence type="ECO:0000256" key="6">
    <source>
        <dbReference type="ARBA" id="ARBA00022722"/>
    </source>
</evidence>
<dbReference type="SUPFAM" id="SSF53098">
    <property type="entry name" value="Ribonuclease H-like"/>
    <property type="match status" value="1"/>
</dbReference>
<keyword evidence="8" id="KW-0255">Endonuclease</keyword>
<dbReference type="GO" id="GO:0043137">
    <property type="term" value="P:DNA replication, removal of RNA primer"/>
    <property type="evidence" value="ECO:0007669"/>
    <property type="project" value="TreeGrafter"/>
</dbReference>
<comment type="subunit">
    <text evidence="4">Monomer.</text>
</comment>
<protein>
    <recommendedName>
        <fullName evidence="5">ribonuclease H</fullName>
        <ecNumber evidence="5">3.1.26.4</ecNumber>
    </recommendedName>
</protein>
<proteinExistence type="inferred from homology"/>
<keyword evidence="10" id="KW-0460">Magnesium</keyword>
<dbReference type="InterPro" id="IPR002156">
    <property type="entry name" value="RNaseH_domain"/>
</dbReference>
<evidence type="ECO:0000259" key="11">
    <source>
        <dbReference type="PROSITE" id="PS50879"/>
    </source>
</evidence>
<dbReference type="InterPro" id="IPR050092">
    <property type="entry name" value="RNase_H"/>
</dbReference>
<comment type="cofactor">
    <cofactor evidence="2">
        <name>Mg(2+)</name>
        <dbReference type="ChEBI" id="CHEBI:18420"/>
    </cofactor>
</comment>
<keyword evidence="9 12" id="KW-0378">Hydrolase</keyword>
<dbReference type="EMBL" id="JACHMY010000001">
    <property type="protein sequence ID" value="MBB5833456.1"/>
    <property type="molecule type" value="Genomic_DNA"/>
</dbReference>
<dbReference type="InterPro" id="IPR022892">
    <property type="entry name" value="RNaseHI"/>
</dbReference>
<name>A0A7W9J0L4_9ACTN</name>
<dbReference type="PROSITE" id="PS50879">
    <property type="entry name" value="RNASE_H_1"/>
    <property type="match status" value="1"/>
</dbReference>
<evidence type="ECO:0000313" key="12">
    <source>
        <dbReference type="EMBL" id="MBB5833456.1"/>
    </source>
</evidence>
<keyword evidence="6" id="KW-0540">Nuclease</keyword>
<dbReference type="Pfam" id="PF00075">
    <property type="entry name" value="RNase_H"/>
    <property type="match status" value="1"/>
</dbReference>
<organism evidence="12 13">
    <name type="scientific">Kribbella italica</name>
    <dbReference type="NCBI Taxonomy" id="1540520"/>
    <lineage>
        <taxon>Bacteria</taxon>
        <taxon>Bacillati</taxon>
        <taxon>Actinomycetota</taxon>
        <taxon>Actinomycetes</taxon>
        <taxon>Propionibacteriales</taxon>
        <taxon>Kribbellaceae</taxon>
        <taxon>Kribbella</taxon>
    </lineage>
</organism>
<sequence>MGASDLIEVYTDGACSGGTGGWAWVVADGPEGSGATNDTTNQRMELQAAYEAAQSLFGPLTIVSDSSYVVNCFKQGWWKGWHARNWVNSARKPVANKDIWEPLIELVLHRGDIDFRWIKGHSGHPLNERADRLAVAARQGVQQ</sequence>
<dbReference type="Gene3D" id="3.30.420.10">
    <property type="entry name" value="Ribonuclease H-like superfamily/Ribonuclease H"/>
    <property type="match status" value="1"/>
</dbReference>
<keyword evidence="7" id="KW-0479">Metal-binding</keyword>
<dbReference type="PANTHER" id="PTHR10642:SF26">
    <property type="entry name" value="RIBONUCLEASE H1"/>
    <property type="match status" value="1"/>
</dbReference>
<comment type="catalytic activity">
    <reaction evidence="1">
        <text>Endonucleolytic cleavage to 5'-phosphomonoester.</text>
        <dbReference type="EC" id="3.1.26.4"/>
    </reaction>
</comment>
<dbReference type="Proteomes" id="UP000549971">
    <property type="component" value="Unassembled WGS sequence"/>
</dbReference>
<evidence type="ECO:0000256" key="7">
    <source>
        <dbReference type="ARBA" id="ARBA00022723"/>
    </source>
</evidence>
<evidence type="ECO:0000256" key="3">
    <source>
        <dbReference type="ARBA" id="ARBA00005300"/>
    </source>
</evidence>
<dbReference type="AlphaFoldDB" id="A0A7W9J0L4"/>
<dbReference type="CDD" id="cd09278">
    <property type="entry name" value="RNase_HI_prokaryote_like"/>
    <property type="match status" value="1"/>
</dbReference>
<evidence type="ECO:0000256" key="10">
    <source>
        <dbReference type="ARBA" id="ARBA00022842"/>
    </source>
</evidence>